<evidence type="ECO:0000259" key="2">
    <source>
        <dbReference type="PROSITE" id="PS51183"/>
    </source>
</evidence>
<feature type="non-terminal residue" evidence="3">
    <location>
        <position position="168"/>
    </location>
</feature>
<dbReference type="PROSITE" id="PS51183">
    <property type="entry name" value="JMJN"/>
    <property type="match status" value="1"/>
</dbReference>
<keyword evidence="4" id="KW-1185">Reference proteome</keyword>
<dbReference type="SMART" id="SM01014">
    <property type="entry name" value="ARID"/>
    <property type="match status" value="1"/>
</dbReference>
<dbReference type="Gene3D" id="1.10.150.60">
    <property type="entry name" value="ARID DNA-binding domain"/>
    <property type="match status" value="1"/>
</dbReference>
<dbReference type="Proteomes" id="UP000838756">
    <property type="component" value="Unassembled WGS sequence"/>
</dbReference>
<accession>A0A8S4QEK9</accession>
<feature type="domain" description="JmjN" evidence="2">
    <location>
        <begin position="1"/>
        <end position="30"/>
    </location>
</feature>
<gene>
    <name evidence="3" type="primary">jg180</name>
    <name evidence="3" type="ORF">PAEG_LOCUS225</name>
</gene>
<evidence type="ECO:0000259" key="1">
    <source>
        <dbReference type="PROSITE" id="PS51011"/>
    </source>
</evidence>
<dbReference type="OrthoDB" id="8951118at2759"/>
<dbReference type="SMART" id="SM00501">
    <property type="entry name" value="BRIGHT"/>
    <property type="match status" value="1"/>
</dbReference>
<dbReference type="GO" id="GO:0003677">
    <property type="term" value="F:DNA binding"/>
    <property type="evidence" value="ECO:0007669"/>
    <property type="project" value="InterPro"/>
</dbReference>
<evidence type="ECO:0000313" key="3">
    <source>
        <dbReference type="EMBL" id="CAH2207605.1"/>
    </source>
</evidence>
<dbReference type="AlphaFoldDB" id="A0A8S4QEK9"/>
<comment type="caution">
    <text evidence="3">The sequence shown here is derived from an EMBL/GenBank/DDBJ whole genome shotgun (WGS) entry which is preliminary data.</text>
</comment>
<dbReference type="EMBL" id="CAKXAJ010000723">
    <property type="protein sequence ID" value="CAH2207605.1"/>
    <property type="molecule type" value="Genomic_DNA"/>
</dbReference>
<dbReference type="InterPro" id="IPR001606">
    <property type="entry name" value="ARID_dom"/>
</dbReference>
<dbReference type="Gene3D" id="2.60.120.650">
    <property type="entry name" value="Cupin"/>
    <property type="match status" value="1"/>
</dbReference>
<evidence type="ECO:0000313" key="4">
    <source>
        <dbReference type="Proteomes" id="UP000838756"/>
    </source>
</evidence>
<feature type="domain" description="ARID" evidence="1">
    <location>
        <begin position="53"/>
        <end position="142"/>
    </location>
</feature>
<feature type="non-terminal residue" evidence="3">
    <location>
        <position position="1"/>
    </location>
</feature>
<reference evidence="3" key="1">
    <citation type="submission" date="2022-03" db="EMBL/GenBank/DDBJ databases">
        <authorList>
            <person name="Lindestad O."/>
        </authorList>
    </citation>
    <scope>NUCLEOTIDE SEQUENCE</scope>
</reference>
<dbReference type="PROSITE" id="PS51011">
    <property type="entry name" value="ARID"/>
    <property type="match status" value="1"/>
</dbReference>
<protein>
    <submittedName>
        <fullName evidence="3">Jg180 protein</fullName>
    </submittedName>
</protein>
<proteinExistence type="predicted"/>
<dbReference type="InterPro" id="IPR036431">
    <property type="entry name" value="ARID_dom_sf"/>
</dbReference>
<name>A0A8S4QEK9_9NEOP</name>
<sequence>DLLVYYQTIAPEASAYGLCRVVAPSEFKPECKIKNSDRLNVKNQYICRFLNRFGDGTRQLCAIRAHLATHGIVTRSPIISGLEVNLPKMFRIVQNYGGFNEVTRRKKWTSVAENMNVKLINPETKLDRIYLKYMLPYDILNNVYDCEEYSQCKNELIFGVCSVCLKNV</sequence>
<dbReference type="Pfam" id="PF01388">
    <property type="entry name" value="ARID"/>
    <property type="match status" value="1"/>
</dbReference>
<dbReference type="InterPro" id="IPR003349">
    <property type="entry name" value="JmjN"/>
</dbReference>
<dbReference type="SUPFAM" id="SSF46774">
    <property type="entry name" value="ARID-like"/>
    <property type="match status" value="1"/>
</dbReference>
<organism evidence="3 4">
    <name type="scientific">Pararge aegeria aegeria</name>
    <dbReference type="NCBI Taxonomy" id="348720"/>
    <lineage>
        <taxon>Eukaryota</taxon>
        <taxon>Metazoa</taxon>
        <taxon>Ecdysozoa</taxon>
        <taxon>Arthropoda</taxon>
        <taxon>Hexapoda</taxon>
        <taxon>Insecta</taxon>
        <taxon>Pterygota</taxon>
        <taxon>Neoptera</taxon>
        <taxon>Endopterygota</taxon>
        <taxon>Lepidoptera</taxon>
        <taxon>Glossata</taxon>
        <taxon>Ditrysia</taxon>
        <taxon>Papilionoidea</taxon>
        <taxon>Nymphalidae</taxon>
        <taxon>Satyrinae</taxon>
        <taxon>Satyrini</taxon>
        <taxon>Parargina</taxon>
        <taxon>Pararge</taxon>
    </lineage>
</organism>